<name>A0A9D1J851_9BACT</name>
<sequence length="71" mass="8406">MKYKKCPRCGLNYIKIDEEICCVCRNEQQGKKSIFDELNDEFLCPYCEKNNMGIDDVMCSQCRKKRNGKKQ</sequence>
<accession>A0A9D1J851</accession>
<evidence type="ECO:0000313" key="1">
    <source>
        <dbReference type="EMBL" id="HIR66053.1"/>
    </source>
</evidence>
<dbReference type="AlphaFoldDB" id="A0A9D1J851"/>
<gene>
    <name evidence="1" type="ORF">IAC95_04160</name>
</gene>
<evidence type="ECO:0000313" key="2">
    <source>
        <dbReference type="Proteomes" id="UP000824200"/>
    </source>
</evidence>
<protein>
    <submittedName>
        <fullName evidence="1">Uncharacterized protein</fullName>
    </submittedName>
</protein>
<comment type="caution">
    <text evidence="1">The sequence shown here is derived from an EMBL/GenBank/DDBJ whole genome shotgun (WGS) entry which is preliminary data.</text>
</comment>
<proteinExistence type="predicted"/>
<reference evidence="1" key="1">
    <citation type="submission" date="2020-10" db="EMBL/GenBank/DDBJ databases">
        <authorList>
            <person name="Gilroy R."/>
        </authorList>
    </citation>
    <scope>NUCLEOTIDE SEQUENCE</scope>
    <source>
        <strain evidence="1">CHK121-14286</strain>
    </source>
</reference>
<dbReference type="EMBL" id="DVHL01000035">
    <property type="protein sequence ID" value="HIR66053.1"/>
    <property type="molecule type" value="Genomic_DNA"/>
</dbReference>
<organism evidence="1 2">
    <name type="scientific">Candidatus Fimimonas gallinarum</name>
    <dbReference type="NCBI Taxonomy" id="2840821"/>
    <lineage>
        <taxon>Bacteria</taxon>
        <taxon>Pseudomonadati</taxon>
        <taxon>Myxococcota</taxon>
        <taxon>Myxococcia</taxon>
        <taxon>Myxococcales</taxon>
        <taxon>Cystobacterineae</taxon>
        <taxon>Myxococcaceae</taxon>
        <taxon>Myxococcaceae incertae sedis</taxon>
        <taxon>Candidatus Fimimonas</taxon>
    </lineage>
</organism>
<reference evidence="1" key="2">
    <citation type="journal article" date="2021" name="PeerJ">
        <title>Extensive microbial diversity within the chicken gut microbiome revealed by metagenomics and culture.</title>
        <authorList>
            <person name="Gilroy R."/>
            <person name="Ravi A."/>
            <person name="Getino M."/>
            <person name="Pursley I."/>
            <person name="Horton D.L."/>
            <person name="Alikhan N.F."/>
            <person name="Baker D."/>
            <person name="Gharbi K."/>
            <person name="Hall N."/>
            <person name="Watson M."/>
            <person name="Adriaenssens E.M."/>
            <person name="Foster-Nyarko E."/>
            <person name="Jarju S."/>
            <person name="Secka A."/>
            <person name="Antonio M."/>
            <person name="Oren A."/>
            <person name="Chaudhuri R.R."/>
            <person name="La Ragione R."/>
            <person name="Hildebrand F."/>
            <person name="Pallen M.J."/>
        </authorList>
    </citation>
    <scope>NUCLEOTIDE SEQUENCE</scope>
    <source>
        <strain evidence="1">CHK121-14286</strain>
    </source>
</reference>
<dbReference type="Proteomes" id="UP000824200">
    <property type="component" value="Unassembled WGS sequence"/>
</dbReference>